<comment type="caution">
    <text evidence="1">The sequence shown here is derived from an EMBL/GenBank/DDBJ whole genome shotgun (WGS) entry which is preliminary data.</text>
</comment>
<dbReference type="Proteomes" id="UP000019812">
    <property type="component" value="Unassembled WGS sequence"/>
</dbReference>
<accession>A0A084XW53</accession>
<gene>
    <name evidence="1" type="ORF">CAPSK01_003961</name>
</gene>
<protein>
    <submittedName>
        <fullName evidence="1">Uncharacterized protein</fullName>
    </submittedName>
</protein>
<reference evidence="1 2" key="1">
    <citation type="submission" date="2014-07" db="EMBL/GenBank/DDBJ databases">
        <title>Expanding our view of genomic diversity in Candidatus Accumulibacter clades.</title>
        <authorList>
            <person name="Skennerton C.T."/>
            <person name="Barr J.J."/>
            <person name="Slater F.R."/>
            <person name="Bond P.L."/>
            <person name="Tyson G.W."/>
        </authorList>
    </citation>
    <scope>NUCLEOTIDE SEQUENCE [LARGE SCALE GENOMIC DNA]</scope>
    <source>
        <strain evidence="2">SK-01</strain>
    </source>
</reference>
<evidence type="ECO:0000313" key="2">
    <source>
        <dbReference type="Proteomes" id="UP000019812"/>
    </source>
</evidence>
<name>A0A084XW53_9PROT</name>
<proteinExistence type="predicted"/>
<sequence length="242" mass="28312">MITRSELEEKGACDAGLAWFDKNFPAGSAEYEEIHQELEEQGLDGYLYWLETEYRLVYTYDELSPSAQERAREYFAVDEFDHSCLLEDIDAIARLLGITLNSTRGGVYIDVEWDGEDATYSGYYEYAKNAVKKVEQETKDPELVRIAKELRDVQRPNFYRLQASISYKRWSRSRSIIVSVEDALYPYRSLGEYEERIKQALEDFGYWIGSRLRSQEEFENSEEALAEQAREFSYDVDGNFLE</sequence>
<dbReference type="STRING" id="1457154.CAPSK01_003961"/>
<dbReference type="AlphaFoldDB" id="A0A084XW53"/>
<dbReference type="EMBL" id="JDSS02000038">
    <property type="protein sequence ID" value="KFB66697.1"/>
    <property type="molecule type" value="Genomic_DNA"/>
</dbReference>
<dbReference type="RefSeq" id="WP_034929584.1">
    <property type="nucleotide sequence ID" value="NZ_JDSS02000038.1"/>
</dbReference>
<evidence type="ECO:0000313" key="1">
    <source>
        <dbReference type="EMBL" id="KFB66697.1"/>
    </source>
</evidence>
<organism evidence="1 2">
    <name type="scientific">Candidatus Accumulibacter vicinus</name>
    <dbReference type="NCBI Taxonomy" id="2954382"/>
    <lineage>
        <taxon>Bacteria</taxon>
        <taxon>Pseudomonadati</taxon>
        <taxon>Pseudomonadota</taxon>
        <taxon>Betaproteobacteria</taxon>
        <taxon>Candidatus Accumulibacter</taxon>
    </lineage>
</organism>